<evidence type="ECO:0000313" key="1">
    <source>
        <dbReference type="EMBL" id="MBL7632351.1"/>
    </source>
</evidence>
<proteinExistence type="predicted"/>
<dbReference type="AlphaFoldDB" id="A0A937RUY0"/>
<organism evidence="1 2">
    <name type="scientific">Frankia nepalensis</name>
    <dbReference type="NCBI Taxonomy" id="1836974"/>
    <lineage>
        <taxon>Bacteria</taxon>
        <taxon>Bacillati</taxon>
        <taxon>Actinomycetota</taxon>
        <taxon>Actinomycetes</taxon>
        <taxon>Frankiales</taxon>
        <taxon>Frankiaceae</taxon>
        <taxon>Frankia</taxon>
    </lineage>
</organism>
<reference evidence="1" key="1">
    <citation type="submission" date="2020-12" db="EMBL/GenBank/DDBJ databases">
        <title>Genomic characterization of non-nitrogen-fixing Frankia strains.</title>
        <authorList>
            <person name="Carlos-Shanley C."/>
            <person name="Guerra T."/>
            <person name="Hahn D."/>
        </authorList>
    </citation>
    <scope>NUCLEOTIDE SEQUENCE</scope>
    <source>
        <strain evidence="1">CN6</strain>
    </source>
</reference>
<accession>A0A937RUY0</accession>
<dbReference type="EMBL" id="JAEACQ010000312">
    <property type="protein sequence ID" value="MBL7632351.1"/>
    <property type="molecule type" value="Genomic_DNA"/>
</dbReference>
<dbReference type="RefSeq" id="WP_203007011.1">
    <property type="nucleotide sequence ID" value="NZ_JADWYU010000046.1"/>
</dbReference>
<comment type="caution">
    <text evidence="1">The sequence shown here is derived from an EMBL/GenBank/DDBJ whole genome shotgun (WGS) entry which is preliminary data.</text>
</comment>
<gene>
    <name evidence="1" type="ORF">I7412_35400</name>
</gene>
<dbReference type="Proteomes" id="UP000604475">
    <property type="component" value="Unassembled WGS sequence"/>
</dbReference>
<sequence length="194" mass="21406">MHYSTFREYVIYESKIFRRRYGINRRDPGGAPYSALDASEAASTRNLGVVMEGATDREARTVARHTAVALGLSAPSNARDRLMFHDTTGLLTEADQAELMGQQRPTDVGGAGIDRYMAAMASYEREVSSRYATFLGEVGGIESDDLHALIVEAMASGDPHELTQWLDQRHGADAFDLIFRRTDWRGPDGTTTKG</sequence>
<name>A0A937RUY0_9ACTN</name>
<keyword evidence="2" id="KW-1185">Reference proteome</keyword>
<protein>
    <submittedName>
        <fullName evidence="1">Uncharacterized protein</fullName>
    </submittedName>
</protein>
<evidence type="ECO:0000313" key="2">
    <source>
        <dbReference type="Proteomes" id="UP000604475"/>
    </source>
</evidence>